<dbReference type="GO" id="GO:0003723">
    <property type="term" value="F:RNA binding"/>
    <property type="evidence" value="ECO:0007669"/>
    <property type="project" value="UniProtKB-KW"/>
</dbReference>
<accession>A0A4Y2CAU7</accession>
<keyword evidence="7" id="KW-1185">Reference proteome</keyword>
<feature type="region of interest" description="Disordered" evidence="3">
    <location>
        <begin position="268"/>
        <end position="388"/>
    </location>
</feature>
<dbReference type="Pfam" id="PF01936">
    <property type="entry name" value="NYN"/>
    <property type="match status" value="1"/>
</dbReference>
<feature type="domain" description="MARF1 RNA recognition motif 1" evidence="5">
    <location>
        <begin position="198"/>
        <end position="261"/>
    </location>
</feature>
<gene>
    <name evidence="6" type="primary">marf1_0</name>
    <name evidence="6" type="ORF">AVEN_257360_1</name>
</gene>
<feature type="domain" description="NYN" evidence="4">
    <location>
        <begin position="37"/>
        <end position="175"/>
    </location>
</feature>
<dbReference type="PANTHER" id="PTHR14379:SF3">
    <property type="entry name" value="MEIOSIS REGULATOR AND MRNA STABILITY FACTOR 1"/>
    <property type="match status" value="1"/>
</dbReference>
<evidence type="ECO:0000259" key="5">
    <source>
        <dbReference type="Pfam" id="PF11608"/>
    </source>
</evidence>
<protein>
    <submittedName>
        <fullName evidence="6">Meiosis regulator and mRNA stability factor 1</fullName>
    </submittedName>
</protein>
<feature type="compositionally biased region" description="Acidic residues" evidence="3">
    <location>
        <begin position="301"/>
        <end position="310"/>
    </location>
</feature>
<dbReference type="OrthoDB" id="10198870at2759"/>
<dbReference type="GO" id="GO:1905762">
    <property type="term" value="F:CCR4-NOT complex binding"/>
    <property type="evidence" value="ECO:0007669"/>
    <property type="project" value="TreeGrafter"/>
</dbReference>
<dbReference type="InterPro" id="IPR024768">
    <property type="entry name" value="Marf1"/>
</dbReference>
<dbReference type="InterPro" id="IPR021139">
    <property type="entry name" value="NYN"/>
</dbReference>
<dbReference type="Gene3D" id="3.30.70.330">
    <property type="match status" value="1"/>
</dbReference>
<dbReference type="Pfam" id="PF11608">
    <property type="entry name" value="RRM_MARF1"/>
    <property type="match status" value="1"/>
</dbReference>
<evidence type="ECO:0000256" key="2">
    <source>
        <dbReference type="ARBA" id="ARBA00022884"/>
    </source>
</evidence>
<feature type="compositionally biased region" description="Low complexity" evidence="3">
    <location>
        <begin position="344"/>
        <end position="354"/>
    </location>
</feature>
<dbReference type="CDD" id="cd10910">
    <property type="entry name" value="PIN_limkain_b1_N_like"/>
    <property type="match status" value="1"/>
</dbReference>
<evidence type="ECO:0000259" key="4">
    <source>
        <dbReference type="Pfam" id="PF01936"/>
    </source>
</evidence>
<dbReference type="GO" id="GO:0005777">
    <property type="term" value="C:peroxisome"/>
    <property type="evidence" value="ECO:0007669"/>
    <property type="project" value="InterPro"/>
</dbReference>
<comment type="caution">
    <text evidence="6">The sequence shown here is derived from an EMBL/GenBank/DDBJ whole genome shotgun (WGS) entry which is preliminary data.</text>
</comment>
<keyword evidence="1" id="KW-0677">Repeat</keyword>
<proteinExistence type="predicted"/>
<evidence type="ECO:0000256" key="3">
    <source>
        <dbReference type="SAM" id="MobiDB-lite"/>
    </source>
</evidence>
<name>A0A4Y2CAU7_ARAVE</name>
<dbReference type="GO" id="GO:0010468">
    <property type="term" value="P:regulation of gene expression"/>
    <property type="evidence" value="ECO:0007669"/>
    <property type="project" value="InterPro"/>
</dbReference>
<evidence type="ECO:0000256" key="1">
    <source>
        <dbReference type="ARBA" id="ARBA00022737"/>
    </source>
</evidence>
<dbReference type="GO" id="GO:0004540">
    <property type="term" value="F:RNA nuclease activity"/>
    <property type="evidence" value="ECO:0007669"/>
    <property type="project" value="InterPro"/>
</dbReference>
<feature type="compositionally biased region" description="Basic residues" evidence="3">
    <location>
        <begin position="370"/>
        <end position="388"/>
    </location>
</feature>
<feature type="compositionally biased region" description="Polar residues" evidence="3">
    <location>
        <begin position="276"/>
        <end position="293"/>
    </location>
</feature>
<dbReference type="AlphaFoldDB" id="A0A4Y2CAU7"/>
<dbReference type="Proteomes" id="UP000499080">
    <property type="component" value="Unassembled WGS sequence"/>
</dbReference>
<dbReference type="InterPro" id="IPR012677">
    <property type="entry name" value="Nucleotide-bd_a/b_plait_sf"/>
</dbReference>
<organism evidence="6 7">
    <name type="scientific">Araneus ventricosus</name>
    <name type="common">Orbweaver spider</name>
    <name type="synonym">Epeira ventricosa</name>
    <dbReference type="NCBI Taxonomy" id="182803"/>
    <lineage>
        <taxon>Eukaryota</taxon>
        <taxon>Metazoa</taxon>
        <taxon>Ecdysozoa</taxon>
        <taxon>Arthropoda</taxon>
        <taxon>Chelicerata</taxon>
        <taxon>Arachnida</taxon>
        <taxon>Araneae</taxon>
        <taxon>Araneomorphae</taxon>
        <taxon>Entelegynae</taxon>
        <taxon>Araneoidea</taxon>
        <taxon>Araneidae</taxon>
        <taxon>Araneus</taxon>
    </lineage>
</organism>
<sequence length="388" mass="43671">MEVQFKLELKDGNQDGSERQLPGRLRNILSTMVTPYIGVFWDYENCRVPKDKSPFHMVETIRERFCKDHLEAAFTVVLDATKEKEYVTNSLNEAQIDVVHVRATAKNAVDSKVKQSMGRFVRLHGAPTTLVLLGGDIDYAPDLSDYRHQRDVYIILIYNQNAHSSLLNCAHEHYPLSSLTENLPLRRGVVIQKPVELVISSLPVDTKKNLKRELLHLSGNTGGRIQEISGSEAILKFANANWAEKALYRMNNEKIGPNTISARIRTESETGGNLPRPSTSSHVHDVYNNSSDESVGAIESDSQETEEYSDFELGNITQMPPSGEGSRLRSTPSGLDVNPEEESSTASVPVVSPAQRRSFSDSVTDEEPQKKKKPKLCKKHWRKHQRRH</sequence>
<dbReference type="PANTHER" id="PTHR14379">
    <property type="entry name" value="LIMKAIN B LKAP"/>
    <property type="match status" value="1"/>
</dbReference>
<reference evidence="6 7" key="1">
    <citation type="journal article" date="2019" name="Sci. Rep.">
        <title>Orb-weaving spider Araneus ventricosus genome elucidates the spidroin gene catalogue.</title>
        <authorList>
            <person name="Kono N."/>
            <person name="Nakamura H."/>
            <person name="Ohtoshi R."/>
            <person name="Moran D.A.P."/>
            <person name="Shinohara A."/>
            <person name="Yoshida Y."/>
            <person name="Fujiwara M."/>
            <person name="Mori M."/>
            <person name="Tomita M."/>
            <person name="Arakawa K."/>
        </authorList>
    </citation>
    <scope>NUCLEOTIDE SEQUENCE [LARGE SCALE GENOMIC DNA]</scope>
</reference>
<dbReference type="InterPro" id="IPR034189">
    <property type="entry name" value="MARF1_RRM1"/>
</dbReference>
<dbReference type="Gene3D" id="3.40.50.1010">
    <property type="entry name" value="5'-nuclease"/>
    <property type="match status" value="1"/>
</dbReference>
<evidence type="ECO:0000313" key="6">
    <source>
        <dbReference type="EMBL" id="GBM00847.1"/>
    </source>
</evidence>
<keyword evidence="2" id="KW-0694">RNA-binding</keyword>
<dbReference type="EMBL" id="BGPR01000161">
    <property type="protein sequence ID" value="GBM00847.1"/>
    <property type="molecule type" value="Genomic_DNA"/>
</dbReference>
<evidence type="ECO:0000313" key="7">
    <source>
        <dbReference type="Proteomes" id="UP000499080"/>
    </source>
</evidence>